<feature type="region of interest" description="Disordered" evidence="1">
    <location>
        <begin position="141"/>
        <end position="368"/>
    </location>
</feature>
<protein>
    <submittedName>
        <fullName evidence="2">Uncharacterized protein</fullName>
    </submittedName>
</protein>
<feature type="region of interest" description="Disordered" evidence="1">
    <location>
        <begin position="1"/>
        <end position="75"/>
    </location>
</feature>
<reference evidence="2" key="1">
    <citation type="journal article" date="2020" name="Stud. Mycol.">
        <title>101 Dothideomycetes genomes: a test case for predicting lifestyles and emergence of pathogens.</title>
        <authorList>
            <person name="Haridas S."/>
            <person name="Albert R."/>
            <person name="Binder M."/>
            <person name="Bloem J."/>
            <person name="Labutti K."/>
            <person name="Salamov A."/>
            <person name="Andreopoulos B."/>
            <person name="Baker S."/>
            <person name="Barry K."/>
            <person name="Bills G."/>
            <person name="Bluhm B."/>
            <person name="Cannon C."/>
            <person name="Castanera R."/>
            <person name="Culley D."/>
            <person name="Daum C."/>
            <person name="Ezra D."/>
            <person name="Gonzalez J."/>
            <person name="Henrissat B."/>
            <person name="Kuo A."/>
            <person name="Liang C."/>
            <person name="Lipzen A."/>
            <person name="Lutzoni F."/>
            <person name="Magnuson J."/>
            <person name="Mondo S."/>
            <person name="Nolan M."/>
            <person name="Ohm R."/>
            <person name="Pangilinan J."/>
            <person name="Park H.-J."/>
            <person name="Ramirez L."/>
            <person name="Alfaro M."/>
            <person name="Sun H."/>
            <person name="Tritt A."/>
            <person name="Yoshinaga Y."/>
            <person name="Zwiers L.-H."/>
            <person name="Turgeon B."/>
            <person name="Goodwin S."/>
            <person name="Spatafora J."/>
            <person name="Crous P."/>
            <person name="Grigoriev I."/>
        </authorList>
    </citation>
    <scope>NUCLEOTIDE SEQUENCE</scope>
    <source>
        <strain evidence="2">CBS 123094</strain>
    </source>
</reference>
<keyword evidence="3" id="KW-1185">Reference proteome</keyword>
<name>A0A6A5W6J9_9PLEO</name>
<evidence type="ECO:0000313" key="3">
    <source>
        <dbReference type="Proteomes" id="UP000799779"/>
    </source>
</evidence>
<dbReference type="Proteomes" id="UP000799779">
    <property type="component" value="Unassembled WGS sequence"/>
</dbReference>
<evidence type="ECO:0000313" key="2">
    <source>
        <dbReference type="EMBL" id="KAF1994755.1"/>
    </source>
</evidence>
<feature type="compositionally biased region" description="Basic and acidic residues" evidence="1">
    <location>
        <begin position="217"/>
        <end position="229"/>
    </location>
</feature>
<feature type="compositionally biased region" description="Basic and acidic residues" evidence="1">
    <location>
        <begin position="321"/>
        <end position="337"/>
    </location>
</feature>
<organism evidence="2 3">
    <name type="scientific">Amniculicola lignicola CBS 123094</name>
    <dbReference type="NCBI Taxonomy" id="1392246"/>
    <lineage>
        <taxon>Eukaryota</taxon>
        <taxon>Fungi</taxon>
        <taxon>Dikarya</taxon>
        <taxon>Ascomycota</taxon>
        <taxon>Pezizomycotina</taxon>
        <taxon>Dothideomycetes</taxon>
        <taxon>Pleosporomycetidae</taxon>
        <taxon>Pleosporales</taxon>
        <taxon>Amniculicolaceae</taxon>
        <taxon>Amniculicola</taxon>
    </lineage>
</organism>
<gene>
    <name evidence="2" type="ORF">P154DRAFT_612859</name>
</gene>
<sequence>MSQSYNFGGGHGGDRDRYGNSRRTGANPFIDQFGHGDLGQGLLGFGGSGSSRSGNNPNREEFHASGGISQHHVQGDTGRKFVIKMEDGRHTTLSPTGTYHTFMIQGERITVHRTEFKPTDSVWDANGNRLGSFGRLTTESQLSDANIASRPSSSVPGPLSGSRSGYGPSGSQRGYGPSSSQHGYGPLGASSRGGYEPSGSSSRAGGYEPSLASSSRHGYEPRELSRLRDGYGPSSMPSRPERSDAPSRYGPLGESSRGGYAPPGSASRVGGFGPSLASSSRRGYEPREPSRLRDGYGPSSMPSPPEQSEASSGYRPYSTRRPTERDLDDYMRGDRYGGRSTRAPTSHPSDLEDCGRRPSRRNTGGDFY</sequence>
<dbReference type="EMBL" id="ML977652">
    <property type="protein sequence ID" value="KAF1994755.1"/>
    <property type="molecule type" value="Genomic_DNA"/>
</dbReference>
<proteinExistence type="predicted"/>
<dbReference type="AlphaFoldDB" id="A0A6A5W6J9"/>
<feature type="compositionally biased region" description="Basic and acidic residues" evidence="1">
    <location>
        <begin position="282"/>
        <end position="294"/>
    </location>
</feature>
<accession>A0A6A5W6J9</accession>
<evidence type="ECO:0000256" key="1">
    <source>
        <dbReference type="SAM" id="MobiDB-lite"/>
    </source>
</evidence>
<feature type="compositionally biased region" description="Gly residues" evidence="1">
    <location>
        <begin position="36"/>
        <end position="49"/>
    </location>
</feature>
<feature type="compositionally biased region" description="Low complexity" evidence="1">
    <location>
        <begin position="149"/>
        <end position="181"/>
    </location>
</feature>